<evidence type="ECO:0000256" key="1">
    <source>
        <dbReference type="ARBA" id="ARBA00001946"/>
    </source>
</evidence>
<protein>
    <recommendedName>
        <fullName evidence="10">Beta-phosphoglucomutase</fullName>
        <ecNumber evidence="9">5.4.2.6</ecNumber>
    </recommendedName>
</protein>
<proteinExistence type="inferred from homology"/>
<evidence type="ECO:0000256" key="4">
    <source>
        <dbReference type="ARBA" id="ARBA00022723"/>
    </source>
</evidence>
<dbReference type="Proteomes" id="UP000671862">
    <property type="component" value="Chromosome"/>
</dbReference>
<dbReference type="EC" id="5.4.2.6" evidence="9"/>
<dbReference type="InterPro" id="IPR010972">
    <property type="entry name" value="Beta-PGM"/>
</dbReference>
<keyword evidence="12" id="KW-1185">Reference proteome</keyword>
<evidence type="ECO:0000256" key="10">
    <source>
        <dbReference type="ARBA" id="ARBA00044991"/>
    </source>
</evidence>
<dbReference type="PANTHER" id="PTHR46193:SF18">
    <property type="entry name" value="HEXITOL PHOSPHATASE B"/>
    <property type="match status" value="1"/>
</dbReference>
<dbReference type="PRINTS" id="PR00413">
    <property type="entry name" value="HADHALOGNASE"/>
</dbReference>
<keyword evidence="4" id="KW-0479">Metal-binding</keyword>
<evidence type="ECO:0000256" key="7">
    <source>
        <dbReference type="ARBA" id="ARBA00023277"/>
    </source>
</evidence>
<dbReference type="InterPro" id="IPR023198">
    <property type="entry name" value="PGP-like_dom2"/>
</dbReference>
<sequence length="218" mass="24257">MVVKACIFDLDGVLVDTARYHYLAWKRLAKEMGFDFTEEDNERLKGVSRMRSLEILLDIGKINVSEKQKLELAERKNSWYVEYISKMNESEILPGVNDFLNLLRKSDIKIAVASASKNAKIIIEKTGLGKYLDILVDGTQIQNAKPDPEIFLKASQLLGVKPENCVVFEDSIAGIKAAKAAGMKCIGVGDSEKLWMADKVIPDFLGVDLKVLDFEGGV</sequence>
<evidence type="ECO:0000313" key="12">
    <source>
        <dbReference type="Proteomes" id="UP000671862"/>
    </source>
</evidence>
<accession>A0ABX7S477</accession>
<evidence type="ECO:0000256" key="2">
    <source>
        <dbReference type="ARBA" id="ARBA00006171"/>
    </source>
</evidence>
<dbReference type="InterPro" id="IPR051600">
    <property type="entry name" value="Beta-PGM-like"/>
</dbReference>
<dbReference type="InterPro" id="IPR036412">
    <property type="entry name" value="HAD-like_sf"/>
</dbReference>
<gene>
    <name evidence="11" type="primary">pgmB</name>
    <name evidence="11" type="ORF">JYK00_05605</name>
</gene>
<dbReference type="NCBIfam" id="TIGR01549">
    <property type="entry name" value="HAD-SF-IA-v1"/>
    <property type="match status" value="1"/>
</dbReference>
<dbReference type="NCBIfam" id="TIGR02009">
    <property type="entry name" value="PGMB-YQAB-SF"/>
    <property type="match status" value="1"/>
</dbReference>
<evidence type="ECO:0000256" key="9">
    <source>
        <dbReference type="ARBA" id="ARBA00044968"/>
    </source>
</evidence>
<name>A0ABX7S477_9BACT</name>
<organism evidence="11 12">
    <name type="scientific">Thermosipho ferrireducens</name>
    <dbReference type="NCBI Taxonomy" id="2571116"/>
    <lineage>
        <taxon>Bacteria</taxon>
        <taxon>Thermotogati</taxon>
        <taxon>Thermotogota</taxon>
        <taxon>Thermotogae</taxon>
        <taxon>Thermotogales</taxon>
        <taxon>Fervidobacteriaceae</taxon>
        <taxon>Thermosipho</taxon>
    </lineage>
</organism>
<evidence type="ECO:0000256" key="6">
    <source>
        <dbReference type="ARBA" id="ARBA00023235"/>
    </source>
</evidence>
<keyword evidence="6 11" id="KW-0413">Isomerase</keyword>
<comment type="cofactor">
    <cofactor evidence="1">
        <name>Mg(2+)</name>
        <dbReference type="ChEBI" id="CHEBI:18420"/>
    </cofactor>
</comment>
<keyword evidence="3" id="KW-0597">Phosphoprotein</keyword>
<dbReference type="SFLD" id="SFLDG01135">
    <property type="entry name" value="C1.5.6:_HAD__Beta-PGM__Phospha"/>
    <property type="match status" value="1"/>
</dbReference>
<dbReference type="PANTHER" id="PTHR46193">
    <property type="entry name" value="6-PHOSPHOGLUCONATE PHOSPHATASE"/>
    <property type="match status" value="1"/>
</dbReference>
<keyword evidence="5" id="KW-0460">Magnesium</keyword>
<evidence type="ECO:0000256" key="3">
    <source>
        <dbReference type="ARBA" id="ARBA00022553"/>
    </source>
</evidence>
<dbReference type="Gene3D" id="1.10.150.240">
    <property type="entry name" value="Putative phosphatase, domain 2"/>
    <property type="match status" value="1"/>
</dbReference>
<comment type="similarity">
    <text evidence="2">Belongs to the HAD-like hydrolase superfamily. CbbY/CbbZ/Gph/YieH family.</text>
</comment>
<dbReference type="Pfam" id="PF00702">
    <property type="entry name" value="Hydrolase"/>
    <property type="match status" value="1"/>
</dbReference>
<dbReference type="SFLD" id="SFLDG01129">
    <property type="entry name" value="C1.5:_HAD__Beta-PGM__Phosphata"/>
    <property type="match status" value="1"/>
</dbReference>
<dbReference type="CDD" id="cd02598">
    <property type="entry name" value="HAD_BPGM"/>
    <property type="match status" value="1"/>
</dbReference>
<dbReference type="NCBIfam" id="TIGR01990">
    <property type="entry name" value="bPGM"/>
    <property type="match status" value="1"/>
</dbReference>
<dbReference type="EMBL" id="CP071446">
    <property type="protein sequence ID" value="QTA37222.1"/>
    <property type="molecule type" value="Genomic_DNA"/>
</dbReference>
<dbReference type="InterPro" id="IPR006439">
    <property type="entry name" value="HAD-SF_hydro_IA"/>
</dbReference>
<reference evidence="11 12" key="1">
    <citation type="submission" date="2021-03" db="EMBL/GenBank/DDBJ databases">
        <title>Thermosipho ferrireducens sp.nov., an anaerobic thermophilic iron-reducing bacterium isolated from a deep-sea hydrothermal sulfide deposits.</title>
        <authorList>
            <person name="Zeng X."/>
            <person name="Chen Y."/>
            <person name="Shao Z."/>
        </authorList>
    </citation>
    <scope>NUCLEOTIDE SEQUENCE [LARGE SCALE GENOMIC DNA]</scope>
    <source>
        <strain evidence="11 12">JL129W03</strain>
    </source>
</reference>
<dbReference type="GO" id="GO:0008801">
    <property type="term" value="F:beta-phosphoglucomutase activity"/>
    <property type="evidence" value="ECO:0007669"/>
    <property type="project" value="UniProtKB-EC"/>
</dbReference>
<dbReference type="InterPro" id="IPR023214">
    <property type="entry name" value="HAD_sf"/>
</dbReference>
<keyword evidence="7" id="KW-0119">Carbohydrate metabolism</keyword>
<evidence type="ECO:0000313" key="11">
    <source>
        <dbReference type="EMBL" id="QTA37222.1"/>
    </source>
</evidence>
<dbReference type="NCBIfam" id="TIGR01509">
    <property type="entry name" value="HAD-SF-IA-v3"/>
    <property type="match status" value="1"/>
</dbReference>
<evidence type="ECO:0000256" key="5">
    <source>
        <dbReference type="ARBA" id="ARBA00022842"/>
    </source>
</evidence>
<dbReference type="InterPro" id="IPR010976">
    <property type="entry name" value="B-phosphoglucomutase_hydrolase"/>
</dbReference>
<evidence type="ECO:0000256" key="8">
    <source>
        <dbReference type="ARBA" id="ARBA00044926"/>
    </source>
</evidence>
<dbReference type="Gene3D" id="3.40.50.1000">
    <property type="entry name" value="HAD superfamily/HAD-like"/>
    <property type="match status" value="1"/>
</dbReference>
<dbReference type="SUPFAM" id="SSF56784">
    <property type="entry name" value="HAD-like"/>
    <property type="match status" value="1"/>
</dbReference>
<dbReference type="SFLD" id="SFLDS00003">
    <property type="entry name" value="Haloacid_Dehalogenase"/>
    <property type="match status" value="1"/>
</dbReference>
<comment type="catalytic activity">
    <reaction evidence="8">
        <text>beta-D-glucose 1-phosphate = beta-D-glucose 6-phosphate</text>
        <dbReference type="Rhea" id="RHEA:20113"/>
        <dbReference type="ChEBI" id="CHEBI:57684"/>
        <dbReference type="ChEBI" id="CHEBI:58247"/>
        <dbReference type="EC" id="5.4.2.6"/>
    </reaction>
</comment>